<evidence type="ECO:0000313" key="3">
    <source>
        <dbReference type="EMBL" id="CAF3847420.1"/>
    </source>
</evidence>
<comment type="caution">
    <text evidence="2">The sequence shown here is derived from an EMBL/GenBank/DDBJ whole genome shotgun (WGS) entry which is preliminary data.</text>
</comment>
<organism evidence="2 4">
    <name type="scientific">Rotaria magnacalcarata</name>
    <dbReference type="NCBI Taxonomy" id="392030"/>
    <lineage>
        <taxon>Eukaryota</taxon>
        <taxon>Metazoa</taxon>
        <taxon>Spiralia</taxon>
        <taxon>Gnathifera</taxon>
        <taxon>Rotifera</taxon>
        <taxon>Eurotatoria</taxon>
        <taxon>Bdelloidea</taxon>
        <taxon>Philodinida</taxon>
        <taxon>Philodinidae</taxon>
        <taxon>Rotaria</taxon>
    </lineage>
</organism>
<proteinExistence type="predicted"/>
<protein>
    <submittedName>
        <fullName evidence="2">Uncharacterized protein</fullName>
    </submittedName>
</protein>
<evidence type="ECO:0000313" key="4">
    <source>
        <dbReference type="Proteomes" id="UP000663887"/>
    </source>
</evidence>
<reference evidence="2" key="1">
    <citation type="submission" date="2021-02" db="EMBL/GenBank/DDBJ databases">
        <authorList>
            <person name="Nowell W R."/>
        </authorList>
    </citation>
    <scope>NUCLEOTIDE SEQUENCE</scope>
</reference>
<name>A0A816S945_9BILA</name>
<dbReference type="EMBL" id="CAJOBF010000637">
    <property type="protein sequence ID" value="CAF3847420.1"/>
    <property type="molecule type" value="Genomic_DNA"/>
</dbReference>
<keyword evidence="1" id="KW-0732">Signal</keyword>
<dbReference type="Proteomes" id="UP000663887">
    <property type="component" value="Unassembled WGS sequence"/>
</dbReference>
<accession>A0A816S945</accession>
<feature type="signal peptide" evidence="1">
    <location>
        <begin position="1"/>
        <end position="18"/>
    </location>
</feature>
<evidence type="ECO:0000313" key="2">
    <source>
        <dbReference type="EMBL" id="CAF2078744.1"/>
    </source>
</evidence>
<dbReference type="Proteomes" id="UP000663842">
    <property type="component" value="Unassembled WGS sequence"/>
</dbReference>
<gene>
    <name evidence="3" type="ORF">UXM345_LOCUS7620</name>
    <name evidence="2" type="ORF">XDN619_LOCUS14139</name>
</gene>
<feature type="chain" id="PRO_5036230626" evidence="1">
    <location>
        <begin position="19"/>
        <end position="129"/>
    </location>
</feature>
<dbReference type="AlphaFoldDB" id="A0A816S945"/>
<sequence length="129" mass="14133">MVHWPLLIILTLFISATCLKWPDDIDTDNSKMCFHITGLFDGDLRCSKYCKSRGKAGGMCTRKRCVCKEKKSDGGNSGDGNQENQQLTGFIKPNLNIKCQLGSMICRVNCKQTGKPDGSCIDGVCTCSS</sequence>
<dbReference type="EMBL" id="CAJNRG010005608">
    <property type="protein sequence ID" value="CAF2078744.1"/>
    <property type="molecule type" value="Genomic_DNA"/>
</dbReference>
<evidence type="ECO:0000256" key="1">
    <source>
        <dbReference type="SAM" id="SignalP"/>
    </source>
</evidence>